<sequence length="225" mass="22943">MSSGNLGWPFWGALTVISGMVDAITYTALGQVFAGNMTGNLLIMGFAAGGVSQLSVVATLISLVSFVVGAALGGQLTARVGDVGRRLRIAFPAESALHVIAAVAAFQLPVKTAAGQYALIVILAVTMGARNTVVRRLKIADINTTVITGTLTNLAADSPFGTGASTRSGRRAGQIGALVVGAFAGTVCLLKLGLPWALTIMAIFSCLTTAGHIVFDAVRARSGPR</sequence>
<feature type="transmembrane region" description="Helical" evidence="1">
    <location>
        <begin position="89"/>
        <end position="108"/>
    </location>
</feature>
<dbReference type="Proteomes" id="UP000646523">
    <property type="component" value="Unassembled WGS sequence"/>
</dbReference>
<keyword evidence="1" id="KW-1133">Transmembrane helix</keyword>
<reference evidence="2" key="1">
    <citation type="journal article" date="2014" name="Int. J. Syst. Evol. Microbiol.">
        <title>Complete genome sequence of Corynebacterium casei LMG S-19264T (=DSM 44701T), isolated from a smear-ripened cheese.</title>
        <authorList>
            <consortium name="US DOE Joint Genome Institute (JGI-PGF)"/>
            <person name="Walter F."/>
            <person name="Albersmeier A."/>
            <person name="Kalinowski J."/>
            <person name="Ruckert C."/>
        </authorList>
    </citation>
    <scope>NUCLEOTIDE SEQUENCE</scope>
    <source>
        <strain evidence="2">CGMCC 4.7368</strain>
    </source>
</reference>
<dbReference type="EMBL" id="BMNH01000032">
    <property type="protein sequence ID" value="GGO80549.1"/>
    <property type="molecule type" value="Genomic_DNA"/>
</dbReference>
<accession>A0A918DSR5</accession>
<feature type="transmembrane region" description="Helical" evidence="1">
    <location>
        <begin position="7"/>
        <end position="29"/>
    </location>
</feature>
<feature type="transmembrane region" description="Helical" evidence="1">
    <location>
        <begin position="114"/>
        <end position="133"/>
    </location>
</feature>
<keyword evidence="1" id="KW-0472">Membrane</keyword>
<name>A0A918DSR5_9ACTN</name>
<keyword evidence="3" id="KW-1185">Reference proteome</keyword>
<dbReference type="PANTHER" id="PTHR37314">
    <property type="entry name" value="SLR0142 PROTEIN"/>
    <property type="match status" value="1"/>
</dbReference>
<dbReference type="InterPro" id="IPR010699">
    <property type="entry name" value="DUF1275"/>
</dbReference>
<dbReference type="RefSeq" id="WP_189128266.1">
    <property type="nucleotide sequence ID" value="NZ_BMNH01000032.1"/>
</dbReference>
<proteinExistence type="predicted"/>
<feature type="transmembrane region" description="Helical" evidence="1">
    <location>
        <begin position="200"/>
        <end position="218"/>
    </location>
</feature>
<reference evidence="2" key="2">
    <citation type="submission" date="2020-09" db="EMBL/GenBank/DDBJ databases">
        <authorList>
            <person name="Sun Q."/>
            <person name="Zhou Y."/>
        </authorList>
    </citation>
    <scope>NUCLEOTIDE SEQUENCE</scope>
    <source>
        <strain evidence="2">CGMCC 4.7368</strain>
    </source>
</reference>
<dbReference type="AlphaFoldDB" id="A0A918DSR5"/>
<evidence type="ECO:0000313" key="3">
    <source>
        <dbReference type="Proteomes" id="UP000646523"/>
    </source>
</evidence>
<dbReference type="Pfam" id="PF06912">
    <property type="entry name" value="DUF1275"/>
    <property type="match status" value="1"/>
</dbReference>
<gene>
    <name evidence="2" type="ORF">GCM10012289_67460</name>
</gene>
<keyword evidence="1" id="KW-0812">Transmembrane</keyword>
<evidence type="ECO:0000313" key="2">
    <source>
        <dbReference type="EMBL" id="GGO80549.1"/>
    </source>
</evidence>
<protein>
    <submittedName>
        <fullName evidence="2">Membrane protein</fullName>
    </submittedName>
</protein>
<feature type="transmembrane region" description="Helical" evidence="1">
    <location>
        <begin position="41"/>
        <end position="68"/>
    </location>
</feature>
<feature type="transmembrane region" description="Helical" evidence="1">
    <location>
        <begin position="175"/>
        <end position="194"/>
    </location>
</feature>
<evidence type="ECO:0000256" key="1">
    <source>
        <dbReference type="SAM" id="Phobius"/>
    </source>
</evidence>
<dbReference type="PANTHER" id="PTHR37314:SF4">
    <property type="entry name" value="UPF0700 TRANSMEMBRANE PROTEIN YOAK"/>
    <property type="match status" value="1"/>
</dbReference>
<organism evidence="2 3">
    <name type="scientific">Nonomuraea cavernae</name>
    <dbReference type="NCBI Taxonomy" id="2045107"/>
    <lineage>
        <taxon>Bacteria</taxon>
        <taxon>Bacillati</taxon>
        <taxon>Actinomycetota</taxon>
        <taxon>Actinomycetes</taxon>
        <taxon>Streptosporangiales</taxon>
        <taxon>Streptosporangiaceae</taxon>
        <taxon>Nonomuraea</taxon>
    </lineage>
</organism>
<comment type="caution">
    <text evidence="2">The sequence shown here is derived from an EMBL/GenBank/DDBJ whole genome shotgun (WGS) entry which is preliminary data.</text>
</comment>